<proteinExistence type="predicted"/>
<name>A0A4Q1BKA1_TREME</name>
<evidence type="ECO:0000256" key="1">
    <source>
        <dbReference type="SAM" id="MobiDB-lite"/>
    </source>
</evidence>
<evidence type="ECO:0008006" key="4">
    <source>
        <dbReference type="Google" id="ProtNLM"/>
    </source>
</evidence>
<gene>
    <name evidence="2" type="ORF">M231_04492</name>
</gene>
<evidence type="ECO:0000313" key="3">
    <source>
        <dbReference type="Proteomes" id="UP000289152"/>
    </source>
</evidence>
<comment type="caution">
    <text evidence="2">The sequence shown here is derived from an EMBL/GenBank/DDBJ whole genome shotgun (WGS) entry which is preliminary data.</text>
</comment>
<dbReference type="InParanoid" id="A0A4Q1BKA1"/>
<accession>A0A4Q1BKA1</accession>
<dbReference type="OrthoDB" id="2574774at2759"/>
<dbReference type="Proteomes" id="UP000289152">
    <property type="component" value="Unassembled WGS sequence"/>
</dbReference>
<evidence type="ECO:0000313" key="2">
    <source>
        <dbReference type="EMBL" id="RXK38208.1"/>
    </source>
</evidence>
<dbReference type="VEuPathDB" id="FungiDB:TREMEDRAFT_62946"/>
<dbReference type="EMBL" id="SDIL01000051">
    <property type="protein sequence ID" value="RXK38208.1"/>
    <property type="molecule type" value="Genomic_DNA"/>
</dbReference>
<sequence>MEVVGSASEDDQAMVEAEETAKSIAADKSMAKEDPPQYKLHDRYDDGNCSLISSDGYIFKLPEYHVQSASAVLREAMVNDPDETDTFRIEFDDEDLENASIIEICLNYLTGGQEDSKNYDDIGTTHQCLKFARKWDCATIMQGILSDLALRIFYDRKLSRHIAFLIGAEFDSLRVCEAALRNARQRLWVKSEDSTSKWPGGIRDGRSCMIPTFWDSEDFLINPRYSWAVIMATQKWQGTGAVEYPTDAEWIHIAKRFRELVEGKM</sequence>
<keyword evidence="3" id="KW-1185">Reference proteome</keyword>
<dbReference type="STRING" id="5217.A0A4Q1BKA1"/>
<dbReference type="AlphaFoldDB" id="A0A4Q1BKA1"/>
<feature type="compositionally biased region" description="Acidic residues" evidence="1">
    <location>
        <begin position="8"/>
        <end position="18"/>
    </location>
</feature>
<reference evidence="2 3" key="1">
    <citation type="submission" date="2016-06" db="EMBL/GenBank/DDBJ databases">
        <title>Evolution of pathogenesis and genome organization in the Tremellales.</title>
        <authorList>
            <person name="Cuomo C."/>
            <person name="Litvintseva A."/>
            <person name="Heitman J."/>
            <person name="Chen Y."/>
            <person name="Sun S."/>
            <person name="Springer D."/>
            <person name="Dromer F."/>
            <person name="Young S."/>
            <person name="Zeng Q."/>
            <person name="Chapman S."/>
            <person name="Gujja S."/>
            <person name="Saif S."/>
            <person name="Birren B."/>
        </authorList>
    </citation>
    <scope>NUCLEOTIDE SEQUENCE [LARGE SCALE GENOMIC DNA]</scope>
    <source>
        <strain evidence="2 3">ATCC 28783</strain>
    </source>
</reference>
<feature type="compositionally biased region" description="Basic and acidic residues" evidence="1">
    <location>
        <begin position="29"/>
        <end position="39"/>
    </location>
</feature>
<feature type="region of interest" description="Disordered" evidence="1">
    <location>
        <begin position="1"/>
        <end position="39"/>
    </location>
</feature>
<organism evidence="2 3">
    <name type="scientific">Tremella mesenterica</name>
    <name type="common">Jelly fungus</name>
    <dbReference type="NCBI Taxonomy" id="5217"/>
    <lineage>
        <taxon>Eukaryota</taxon>
        <taxon>Fungi</taxon>
        <taxon>Dikarya</taxon>
        <taxon>Basidiomycota</taxon>
        <taxon>Agaricomycotina</taxon>
        <taxon>Tremellomycetes</taxon>
        <taxon>Tremellales</taxon>
        <taxon>Tremellaceae</taxon>
        <taxon>Tremella</taxon>
    </lineage>
</organism>
<protein>
    <recommendedName>
        <fullName evidence="4">BTB domain-containing protein</fullName>
    </recommendedName>
</protein>